<dbReference type="PANTHER" id="PTHR32011">
    <property type="entry name" value="OS08G0472400 PROTEIN"/>
    <property type="match status" value="1"/>
</dbReference>
<gene>
    <name evidence="2" type="ORF">POF43_004425</name>
</gene>
<dbReference type="Proteomes" id="UP001156398">
    <property type="component" value="Unassembled WGS sequence"/>
</dbReference>
<protein>
    <recommendedName>
        <fullName evidence="4">SMI1/KNR4 family protein</fullName>
    </recommendedName>
</protein>
<organism evidence="2 3">
    <name type="scientific">Streptantibioticus silvisoli</name>
    <dbReference type="NCBI Taxonomy" id="2705255"/>
    <lineage>
        <taxon>Bacteria</taxon>
        <taxon>Bacillati</taxon>
        <taxon>Actinomycetota</taxon>
        <taxon>Actinomycetes</taxon>
        <taxon>Kitasatosporales</taxon>
        <taxon>Streptomycetaceae</taxon>
        <taxon>Streptantibioticus</taxon>
    </lineage>
</organism>
<proteinExistence type="predicted"/>
<comment type="caution">
    <text evidence="2">The sequence shown here is derived from an EMBL/GenBank/DDBJ whole genome shotgun (WGS) entry which is preliminary data.</text>
</comment>
<dbReference type="PANTHER" id="PTHR32011:SF2">
    <property type="entry name" value="OS08G0472400 PROTEIN"/>
    <property type="match status" value="1"/>
</dbReference>
<dbReference type="RefSeq" id="WP_271323388.1">
    <property type="nucleotide sequence ID" value="NZ_JAAGKO020000004.1"/>
</dbReference>
<feature type="compositionally biased region" description="Gly residues" evidence="1">
    <location>
        <begin position="204"/>
        <end position="222"/>
    </location>
</feature>
<name>A0ABT6VU25_9ACTN</name>
<evidence type="ECO:0008006" key="4">
    <source>
        <dbReference type="Google" id="ProtNLM"/>
    </source>
</evidence>
<evidence type="ECO:0000313" key="2">
    <source>
        <dbReference type="EMBL" id="MDI5961976.1"/>
    </source>
</evidence>
<dbReference type="EMBL" id="JAAGKO020000004">
    <property type="protein sequence ID" value="MDI5961976.1"/>
    <property type="molecule type" value="Genomic_DNA"/>
</dbReference>
<sequence>MAEENEGTRAGRAVARWLASTGRVTFAPGLTAAELTAAEERWGFTFADDHRGFLSEGLAVDGEGTDRPRWPDWRHSDPADLRRRLEQPVDGVLFDVRHGFWTSAWGERPSSAGAAEATARRALASGAAKLVPVYGHRYLPAGRGTSGHPVLSVHQTDVIVYGGALSDWAAAEFGPAADDAVGGVQAGADGAGAHGSGAVPDGSAGAGRGSGAGTDQGSGTAGGRRSRPGDVPPPVTAAFWRDLTG</sequence>
<evidence type="ECO:0000256" key="1">
    <source>
        <dbReference type="SAM" id="MobiDB-lite"/>
    </source>
</evidence>
<accession>A0ABT6VU25</accession>
<evidence type="ECO:0000313" key="3">
    <source>
        <dbReference type="Proteomes" id="UP001156398"/>
    </source>
</evidence>
<keyword evidence="3" id="KW-1185">Reference proteome</keyword>
<feature type="region of interest" description="Disordered" evidence="1">
    <location>
        <begin position="192"/>
        <end position="245"/>
    </location>
</feature>
<reference evidence="2 3" key="1">
    <citation type="submission" date="2023-05" db="EMBL/GenBank/DDBJ databases">
        <title>Streptantibioticus silvisoli sp. nov., acidotolerant actinomycetes 1 from pine litter.</title>
        <authorList>
            <person name="Swiecimska M."/>
            <person name="Golinska P."/>
            <person name="Sangal V."/>
            <person name="Wachnowicz B."/>
            <person name="Goodfellow M."/>
        </authorList>
    </citation>
    <scope>NUCLEOTIDE SEQUENCE [LARGE SCALE GENOMIC DNA]</scope>
    <source>
        <strain evidence="2 3">SL54</strain>
    </source>
</reference>